<protein>
    <submittedName>
        <fullName evidence="1">Uncharacterized protein</fullName>
    </submittedName>
</protein>
<dbReference type="EMBL" id="JAWDGP010004086">
    <property type="protein sequence ID" value="KAK3767976.1"/>
    <property type="molecule type" value="Genomic_DNA"/>
</dbReference>
<comment type="caution">
    <text evidence="1">The sequence shown here is derived from an EMBL/GenBank/DDBJ whole genome shotgun (WGS) entry which is preliminary data.</text>
</comment>
<accession>A0AAE0ZFH3</accession>
<keyword evidence="2" id="KW-1185">Reference proteome</keyword>
<dbReference type="Proteomes" id="UP001283361">
    <property type="component" value="Unassembled WGS sequence"/>
</dbReference>
<proteinExistence type="predicted"/>
<dbReference type="AlphaFoldDB" id="A0AAE0ZFH3"/>
<evidence type="ECO:0000313" key="1">
    <source>
        <dbReference type="EMBL" id="KAK3767976.1"/>
    </source>
</evidence>
<sequence>MDLTARSGVNLTSPVRGRVSTLGAVTDMDLTVRSGVNLTSPVRGRVSYTGRCNRHGPHAALRCEPNITSERTCVTHWVL</sequence>
<name>A0AAE0ZFH3_9GAST</name>
<gene>
    <name evidence="1" type="ORF">RRG08_040921</name>
</gene>
<organism evidence="1 2">
    <name type="scientific">Elysia crispata</name>
    <name type="common">lettuce slug</name>
    <dbReference type="NCBI Taxonomy" id="231223"/>
    <lineage>
        <taxon>Eukaryota</taxon>
        <taxon>Metazoa</taxon>
        <taxon>Spiralia</taxon>
        <taxon>Lophotrochozoa</taxon>
        <taxon>Mollusca</taxon>
        <taxon>Gastropoda</taxon>
        <taxon>Heterobranchia</taxon>
        <taxon>Euthyneura</taxon>
        <taxon>Panpulmonata</taxon>
        <taxon>Sacoglossa</taxon>
        <taxon>Placobranchoidea</taxon>
        <taxon>Plakobranchidae</taxon>
        <taxon>Elysia</taxon>
    </lineage>
</organism>
<evidence type="ECO:0000313" key="2">
    <source>
        <dbReference type="Proteomes" id="UP001283361"/>
    </source>
</evidence>
<reference evidence="1" key="1">
    <citation type="journal article" date="2023" name="G3 (Bethesda)">
        <title>A reference genome for the long-term kleptoplast-retaining sea slug Elysia crispata morphotype clarki.</title>
        <authorList>
            <person name="Eastman K.E."/>
            <person name="Pendleton A.L."/>
            <person name="Shaikh M.A."/>
            <person name="Suttiyut T."/>
            <person name="Ogas R."/>
            <person name="Tomko P."/>
            <person name="Gavelis G."/>
            <person name="Widhalm J.R."/>
            <person name="Wisecaver J.H."/>
        </authorList>
    </citation>
    <scope>NUCLEOTIDE SEQUENCE</scope>
    <source>
        <strain evidence="1">ECLA1</strain>
    </source>
</reference>